<sequence length="97" mass="10972">MKVIKSNGTVVNLDKYERVEVKQAFGILGKLTELENHVVIASLTISGFLGNNIESQVLGIYETEKEAKNVQDMLIKAWCANNEKFIMPEDAKKLKFR</sequence>
<gene>
    <name evidence="1" type="ORF">NPD5_3859</name>
</gene>
<dbReference type="AlphaFoldDB" id="A0A1L3NBX9"/>
<reference evidence="1 2" key="1">
    <citation type="submission" date="2015-11" db="EMBL/GenBank/DDBJ databases">
        <authorList>
            <person name="Hill K.K."/>
            <person name="Shirey T.B."/>
            <person name="Raphael B."/>
            <person name="Daligault H.E."/>
            <person name="Davenport K.W."/>
            <person name="Bruce D.C."/>
            <person name="Foley B.T."/>
            <person name="Johnson S.L."/>
        </authorList>
    </citation>
    <scope>NUCLEOTIDE SEQUENCE [LARGE SCALE GENOMIC DNA]</scope>
    <source>
        <strain evidence="1 2">CDC_1632</strain>
    </source>
</reference>
<organism evidence="1 2">
    <name type="scientific">Clostridium sporogenes</name>
    <dbReference type="NCBI Taxonomy" id="1509"/>
    <lineage>
        <taxon>Bacteria</taxon>
        <taxon>Bacillati</taxon>
        <taxon>Bacillota</taxon>
        <taxon>Clostridia</taxon>
        <taxon>Eubacteriales</taxon>
        <taxon>Clostridiaceae</taxon>
        <taxon>Clostridium</taxon>
    </lineage>
</organism>
<proteinExistence type="predicted"/>
<dbReference type="RefSeq" id="WP_045898991.1">
    <property type="nucleotide sequence ID" value="NZ_CP013243.1"/>
</dbReference>
<protein>
    <submittedName>
        <fullName evidence="1">Uncharacterized protein</fullName>
    </submittedName>
</protein>
<evidence type="ECO:0000313" key="2">
    <source>
        <dbReference type="Proteomes" id="UP000182204"/>
    </source>
</evidence>
<evidence type="ECO:0000313" key="1">
    <source>
        <dbReference type="EMBL" id="APH13609.1"/>
    </source>
</evidence>
<name>A0A1L3NBX9_CLOSG</name>
<dbReference type="EMBL" id="CP013243">
    <property type="protein sequence ID" value="APH13609.1"/>
    <property type="molecule type" value="Genomic_DNA"/>
</dbReference>
<dbReference type="Proteomes" id="UP000182204">
    <property type="component" value="Chromosome"/>
</dbReference>
<accession>A0A1L3NBX9</accession>